<keyword evidence="3" id="KW-1185">Reference proteome</keyword>
<keyword evidence="1" id="KW-0732">Signal</keyword>
<proteinExistence type="predicted"/>
<evidence type="ECO:0000313" key="2">
    <source>
        <dbReference type="EMBL" id="MEQ0557833.1"/>
    </source>
</evidence>
<comment type="caution">
    <text evidence="2">The sequence shown here is derived from an EMBL/GenBank/DDBJ whole genome shotgun (WGS) entry which is preliminary data.</text>
</comment>
<dbReference type="RefSeq" id="WP_348947161.1">
    <property type="nucleotide sequence ID" value="NZ_JBDZYD010000001.1"/>
</dbReference>
<evidence type="ECO:0000313" key="3">
    <source>
        <dbReference type="Proteomes" id="UP001440984"/>
    </source>
</evidence>
<evidence type="ECO:0000256" key="1">
    <source>
        <dbReference type="SAM" id="SignalP"/>
    </source>
</evidence>
<sequence length="115" mass="12134">MAWAKKISAAGKAARLAIVASALVGGIAAAPAAASATTTKTESSDSVQASFNCSYSLTYYRADAYCTVYSGSIRLRSYCSGYGYIASPWVGPGSWHLWTDCGSYQRTGSWIDYTG</sequence>
<reference evidence="2 3" key="1">
    <citation type="submission" date="2024-05" db="EMBL/GenBank/DDBJ databases">
        <authorList>
            <person name="Zhao H."/>
            <person name="Xu Y."/>
            <person name="Lin S."/>
            <person name="Spain J.C."/>
            <person name="Zhou N.-Y."/>
        </authorList>
    </citation>
    <scope>NUCLEOTIDE SEQUENCE [LARGE SCALE GENOMIC DNA]</scope>
    <source>
        <strain evidence="2 3">NEAU-NG30</strain>
    </source>
</reference>
<feature type="chain" id="PRO_5046120945" evidence="1">
    <location>
        <begin position="33"/>
        <end position="115"/>
    </location>
</feature>
<organism evidence="2 3">
    <name type="scientific">Amycolatopsis melonis</name>
    <dbReference type="NCBI Taxonomy" id="3156488"/>
    <lineage>
        <taxon>Bacteria</taxon>
        <taxon>Bacillati</taxon>
        <taxon>Actinomycetota</taxon>
        <taxon>Actinomycetes</taxon>
        <taxon>Pseudonocardiales</taxon>
        <taxon>Pseudonocardiaceae</taxon>
        <taxon>Amycolatopsis</taxon>
    </lineage>
</organism>
<dbReference type="EMBL" id="JBDZYD010000001">
    <property type="protein sequence ID" value="MEQ0557833.1"/>
    <property type="molecule type" value="Genomic_DNA"/>
</dbReference>
<dbReference type="Proteomes" id="UP001440984">
    <property type="component" value="Unassembled WGS sequence"/>
</dbReference>
<name>A0ABV0L696_9PSEU</name>
<feature type="signal peptide" evidence="1">
    <location>
        <begin position="1"/>
        <end position="32"/>
    </location>
</feature>
<protein>
    <submittedName>
        <fullName evidence="2">Uncharacterized protein</fullName>
    </submittedName>
</protein>
<accession>A0ABV0L696</accession>
<gene>
    <name evidence="2" type="ORF">ABJI51_02035</name>
</gene>